<evidence type="ECO:0000313" key="2">
    <source>
        <dbReference type="EMBL" id="AFZ48322.1"/>
    </source>
</evidence>
<feature type="transmembrane region" description="Helical" evidence="1">
    <location>
        <begin position="87"/>
        <end position="109"/>
    </location>
</feature>
<feature type="transmembrane region" description="Helical" evidence="1">
    <location>
        <begin position="142"/>
        <end position="167"/>
    </location>
</feature>
<accession>K9YPD6</accession>
<proteinExistence type="predicted"/>
<feature type="transmembrane region" description="Helical" evidence="1">
    <location>
        <begin position="115"/>
        <end position="133"/>
    </location>
</feature>
<gene>
    <name evidence="2" type="ordered locus">Cyast_2376</name>
</gene>
<dbReference type="HOGENOM" id="CLU_086048_0_0_3"/>
<dbReference type="AlphaFoldDB" id="K9YPD6"/>
<keyword evidence="3" id="KW-1185">Reference proteome</keyword>
<evidence type="ECO:0000256" key="1">
    <source>
        <dbReference type="SAM" id="Phobius"/>
    </source>
</evidence>
<evidence type="ECO:0000313" key="3">
    <source>
        <dbReference type="Proteomes" id="UP000010483"/>
    </source>
</evidence>
<dbReference type="EMBL" id="CP003940">
    <property type="protein sequence ID" value="AFZ48322.1"/>
    <property type="molecule type" value="Genomic_DNA"/>
</dbReference>
<dbReference type="KEGG" id="csn:Cyast_2376"/>
<reference evidence="3" key="1">
    <citation type="journal article" date="2013" name="Proc. Natl. Acad. Sci. U.S.A.">
        <title>Improving the coverage of the cyanobacterial phylum using diversity-driven genome sequencing.</title>
        <authorList>
            <person name="Shih P.M."/>
            <person name="Wu D."/>
            <person name="Latifi A."/>
            <person name="Axen S.D."/>
            <person name="Fewer D.P."/>
            <person name="Talla E."/>
            <person name="Calteau A."/>
            <person name="Cai F."/>
            <person name="Tandeau de Marsac N."/>
            <person name="Rippka R."/>
            <person name="Herdman M."/>
            <person name="Sivonen K."/>
            <person name="Coursin T."/>
            <person name="Laurent T."/>
            <person name="Goodwin L."/>
            <person name="Nolan M."/>
            <person name="Davenport K.W."/>
            <person name="Han C.S."/>
            <person name="Rubin E.M."/>
            <person name="Eisen J.A."/>
            <person name="Woyke T."/>
            <person name="Gugger M."/>
            <person name="Kerfeld C.A."/>
        </authorList>
    </citation>
    <scope>NUCLEOTIDE SEQUENCE [LARGE SCALE GENOMIC DNA]</scope>
    <source>
        <strain evidence="3">ATCC 29140 / PCC 7202</strain>
    </source>
</reference>
<protein>
    <recommendedName>
        <fullName evidence="4">Permeases of the major facilitator superfamily</fullName>
    </recommendedName>
</protein>
<feature type="transmembrane region" description="Helical" evidence="1">
    <location>
        <begin position="192"/>
        <end position="213"/>
    </location>
</feature>
<organism evidence="2 3">
    <name type="scientific">Cyanobacterium stanieri (strain ATCC 29140 / PCC 7202)</name>
    <dbReference type="NCBI Taxonomy" id="292563"/>
    <lineage>
        <taxon>Bacteria</taxon>
        <taxon>Bacillati</taxon>
        <taxon>Cyanobacteriota</taxon>
        <taxon>Cyanophyceae</taxon>
        <taxon>Oscillatoriophycideae</taxon>
        <taxon>Chroococcales</taxon>
        <taxon>Geminocystaceae</taxon>
        <taxon>Cyanobacterium</taxon>
    </lineage>
</organism>
<dbReference type="Pfam" id="PF11318">
    <property type="entry name" value="DUF3120"/>
    <property type="match status" value="1"/>
</dbReference>
<feature type="transmembrane region" description="Helical" evidence="1">
    <location>
        <begin position="61"/>
        <end position="78"/>
    </location>
</feature>
<dbReference type="PATRIC" id="fig|292563.3.peg.2482"/>
<keyword evidence="1" id="KW-0812">Transmembrane</keyword>
<feature type="transmembrane region" description="Helical" evidence="1">
    <location>
        <begin position="220"/>
        <end position="245"/>
    </location>
</feature>
<dbReference type="STRING" id="292563.Cyast_2376"/>
<dbReference type="Proteomes" id="UP000010483">
    <property type="component" value="Chromosome"/>
</dbReference>
<name>K9YPD6_CYASC</name>
<evidence type="ECO:0008006" key="4">
    <source>
        <dbReference type="Google" id="ProtNLM"/>
    </source>
</evidence>
<feature type="transmembrane region" description="Helical" evidence="1">
    <location>
        <begin position="37"/>
        <end position="55"/>
    </location>
</feature>
<sequence length="247" mass="27921">MFNNTFLTQISSFLPSAVSVVSQYQQGLWQDQEKRQGILIFFASAFLVSIPVFFQAPLVRVFPWLSLVSTLVWVYFGLKLRLQPKTYLWGDIIIGFSWSWLCGSIYWGWLRWTPAIHIPIEAIGLPFALWGIWRGWGLIGNYFYLGSLLGTAITDLYFYIVGLIPYWKEIMDTDPTLVKPILQGAIAQVNTVWGISWAILLANILLGISLYALQKRKLHHLAFAGAVLSTIFTDGLFLVAAYFGVGA</sequence>
<dbReference type="eggNOG" id="ENOG502ZAA4">
    <property type="taxonomic scope" value="Bacteria"/>
</dbReference>
<keyword evidence="1" id="KW-1133">Transmembrane helix</keyword>
<keyword evidence="1" id="KW-0472">Membrane</keyword>
<dbReference type="BioCyc" id="CSTA292563:G1353-2378-MONOMER"/>
<dbReference type="InterPro" id="IPR021468">
    <property type="entry name" value="DUF3120"/>
</dbReference>